<dbReference type="InterPro" id="IPR001670">
    <property type="entry name" value="ADH_Fe/GldA"/>
</dbReference>
<dbReference type="FunFam" id="1.20.1090.10:FF:000009">
    <property type="entry name" value="NADH-dependent butanol dehydrogenase"/>
    <property type="match status" value="1"/>
</dbReference>
<dbReference type="Proteomes" id="UP000220210">
    <property type="component" value="Unassembled WGS sequence"/>
</dbReference>
<sequence>MQNFVFRNPTKLIFGKGQLEQLKTEIPQFGKKVLLVYGGGSIKRNGIYDNVISILKDINAEVFELTGVEPNPRVSTVKKGIQICKENGVEFILAVGGGSVIDCTKAIAAGSKYDGDVWDIVTKKTFANEALPFGTVLTLAATGSEMNAGSVITNWETNEKYGWGSPVTFPQFSILDPVHTTSVPKDQTIYGMVDIMSHVLEQYFHHGTNTELQDRYCEAVLKTVIETAPKLLSDLENYEHRETILYCGTMALNGILAMGVKGDWATHNIEHAVSAVHDIPHGGGLAILFPNWMKHVVEENVSRFKQFAIRVFDIETDGKTDKEVALEGIKALRQFWTSIEAPATLADYGIGENEIDTMANKAMAYGEFGNFKKLNKDDVLSIYKASL</sequence>
<comment type="caution">
    <text evidence="7">The sequence shown here is derived from an EMBL/GenBank/DDBJ whole genome shotgun (WGS) entry which is preliminary data.</text>
</comment>
<dbReference type="FunFam" id="3.40.50.1970:FF:000003">
    <property type="entry name" value="Alcohol dehydrogenase, iron-containing"/>
    <property type="match status" value="1"/>
</dbReference>
<gene>
    <name evidence="7" type="ORF">CN357_18770</name>
</gene>
<dbReference type="GO" id="GO:0008106">
    <property type="term" value="F:alcohol dehydrogenase (NADP+) activity"/>
    <property type="evidence" value="ECO:0007669"/>
    <property type="project" value="TreeGrafter"/>
</dbReference>
<dbReference type="SUPFAM" id="SSF56796">
    <property type="entry name" value="Dehydroquinate synthase-like"/>
    <property type="match status" value="1"/>
</dbReference>
<dbReference type="AlphaFoldDB" id="A0A9X6VWP6"/>
<feature type="domain" description="Fe-containing alcohol dehydrogenase-like C-terminal" evidence="6">
    <location>
        <begin position="188"/>
        <end position="386"/>
    </location>
</feature>
<keyword evidence="2" id="KW-0560">Oxidoreductase</keyword>
<dbReference type="GO" id="GO:0046872">
    <property type="term" value="F:metal ion binding"/>
    <property type="evidence" value="ECO:0007669"/>
    <property type="project" value="InterPro"/>
</dbReference>
<name>A0A9X6VWP6_BACCE</name>
<dbReference type="PANTHER" id="PTHR43633:SF1">
    <property type="entry name" value="ALCOHOL DEHYDROGENASE YQHD"/>
    <property type="match status" value="1"/>
</dbReference>
<dbReference type="EMBL" id="NTSO01000011">
    <property type="protein sequence ID" value="PFF47256.1"/>
    <property type="molecule type" value="Genomic_DNA"/>
</dbReference>
<dbReference type="RefSeq" id="WP_087948596.1">
    <property type="nucleotide sequence ID" value="NZ_CP115307.1"/>
</dbReference>
<dbReference type="GO" id="GO:0005829">
    <property type="term" value="C:cytosol"/>
    <property type="evidence" value="ECO:0007669"/>
    <property type="project" value="TreeGrafter"/>
</dbReference>
<dbReference type="Pfam" id="PF25137">
    <property type="entry name" value="ADH_Fe_C"/>
    <property type="match status" value="1"/>
</dbReference>
<dbReference type="PROSITE" id="PS00060">
    <property type="entry name" value="ADH_IRON_2"/>
    <property type="match status" value="1"/>
</dbReference>
<evidence type="ECO:0000256" key="4">
    <source>
        <dbReference type="ARBA" id="ARBA00060530"/>
    </source>
</evidence>
<feature type="domain" description="Alcohol dehydrogenase iron-type/glycerol dehydrogenase GldA" evidence="5">
    <location>
        <begin position="9"/>
        <end position="177"/>
    </location>
</feature>
<dbReference type="Gene3D" id="1.20.1090.10">
    <property type="entry name" value="Dehydroquinate synthase-like - alpha domain"/>
    <property type="match status" value="1"/>
</dbReference>
<comment type="similarity">
    <text evidence="1">Belongs to the iron-containing alcohol dehydrogenase family.</text>
</comment>
<evidence type="ECO:0000256" key="3">
    <source>
        <dbReference type="ARBA" id="ARBA00023027"/>
    </source>
</evidence>
<reference evidence="7 8" key="1">
    <citation type="submission" date="2017-09" db="EMBL/GenBank/DDBJ databases">
        <title>Large-scale bioinformatics analysis of Bacillus genomes uncovers conserved roles of natural products in bacterial physiology.</title>
        <authorList>
            <consortium name="Agbiome Team Llc"/>
            <person name="Bleich R.M."/>
            <person name="Kirk G.J."/>
            <person name="Santa Maria K.C."/>
            <person name="Allen S.E."/>
            <person name="Farag S."/>
            <person name="Shank E.A."/>
            <person name="Bowers A."/>
        </authorList>
    </citation>
    <scope>NUCLEOTIDE SEQUENCE [LARGE SCALE GENOMIC DNA]</scope>
    <source>
        <strain evidence="7 8">AFS020204</strain>
    </source>
</reference>
<dbReference type="PROSITE" id="PS00913">
    <property type="entry name" value="ADH_IRON_1"/>
    <property type="match status" value="1"/>
</dbReference>
<dbReference type="InterPro" id="IPR056798">
    <property type="entry name" value="ADH_Fe_C"/>
</dbReference>
<dbReference type="PANTHER" id="PTHR43633">
    <property type="entry name" value="ALCOHOL DEHYDROGENASE YQHD"/>
    <property type="match status" value="1"/>
</dbReference>
<dbReference type="InterPro" id="IPR044731">
    <property type="entry name" value="BDH-like"/>
</dbReference>
<evidence type="ECO:0000313" key="7">
    <source>
        <dbReference type="EMBL" id="PFF47256.1"/>
    </source>
</evidence>
<organism evidence="7 8">
    <name type="scientific">Bacillus cereus</name>
    <dbReference type="NCBI Taxonomy" id="1396"/>
    <lineage>
        <taxon>Bacteria</taxon>
        <taxon>Bacillati</taxon>
        <taxon>Bacillota</taxon>
        <taxon>Bacilli</taxon>
        <taxon>Bacillales</taxon>
        <taxon>Bacillaceae</taxon>
        <taxon>Bacillus</taxon>
        <taxon>Bacillus cereus group</taxon>
    </lineage>
</organism>
<evidence type="ECO:0000256" key="1">
    <source>
        <dbReference type="ARBA" id="ARBA00007358"/>
    </source>
</evidence>
<proteinExistence type="inferred from homology"/>
<comment type="pathway">
    <text evidence="4">Alcohol metabolism; butanol biosynthesis.</text>
</comment>
<evidence type="ECO:0000256" key="2">
    <source>
        <dbReference type="ARBA" id="ARBA00023002"/>
    </source>
</evidence>
<evidence type="ECO:0000259" key="6">
    <source>
        <dbReference type="Pfam" id="PF25137"/>
    </source>
</evidence>
<dbReference type="Gene3D" id="3.40.50.1970">
    <property type="match status" value="1"/>
</dbReference>
<protein>
    <submittedName>
        <fullName evidence="7">NADH-dependent alcohol dehydrogenase</fullName>
    </submittedName>
</protein>
<dbReference type="CDD" id="cd08187">
    <property type="entry name" value="BDH"/>
    <property type="match status" value="1"/>
</dbReference>
<dbReference type="Pfam" id="PF00465">
    <property type="entry name" value="Fe-ADH"/>
    <property type="match status" value="1"/>
</dbReference>
<dbReference type="InterPro" id="IPR018211">
    <property type="entry name" value="ADH_Fe_CS"/>
</dbReference>
<dbReference type="GO" id="GO:1990362">
    <property type="term" value="F:butanol dehydrogenase (NAD+) activity"/>
    <property type="evidence" value="ECO:0007669"/>
    <property type="project" value="InterPro"/>
</dbReference>
<dbReference type="GO" id="GO:1990002">
    <property type="term" value="F:methylglyoxal reductase (NADPH) (acetol producing) activity"/>
    <property type="evidence" value="ECO:0007669"/>
    <property type="project" value="TreeGrafter"/>
</dbReference>
<keyword evidence="3" id="KW-0520">NAD</keyword>
<accession>A0A9X6VWP6</accession>
<evidence type="ECO:0000259" key="5">
    <source>
        <dbReference type="Pfam" id="PF00465"/>
    </source>
</evidence>
<evidence type="ECO:0000313" key="8">
    <source>
        <dbReference type="Proteomes" id="UP000220210"/>
    </source>
</evidence>